<reference evidence="2 3" key="1">
    <citation type="submission" date="2018-03" db="EMBL/GenBank/DDBJ databases">
        <title>Novel Streptomyces sp. from soil.</title>
        <authorList>
            <person name="Tan G.Y.A."/>
            <person name="Lee Z.Y."/>
        </authorList>
    </citation>
    <scope>NUCLEOTIDE SEQUENCE [LARGE SCALE GENOMIC DNA]</scope>
    <source>
        <strain evidence="2 3">ST5x</strain>
    </source>
</reference>
<dbReference type="OrthoDB" id="162531at2"/>
<protein>
    <submittedName>
        <fullName evidence="2">MarR family transcriptional regulator</fullName>
    </submittedName>
</protein>
<dbReference type="InterPro" id="IPR036390">
    <property type="entry name" value="WH_DNA-bd_sf"/>
</dbReference>
<dbReference type="EMBL" id="PVLV01000142">
    <property type="protein sequence ID" value="PRH79135.1"/>
    <property type="molecule type" value="Genomic_DNA"/>
</dbReference>
<proteinExistence type="predicted"/>
<dbReference type="InterPro" id="IPR000835">
    <property type="entry name" value="HTH_MarR-typ"/>
</dbReference>
<dbReference type="PRINTS" id="PR00598">
    <property type="entry name" value="HTHMARR"/>
</dbReference>
<feature type="domain" description="HTH marR-type" evidence="1">
    <location>
        <begin position="11"/>
        <end position="147"/>
    </location>
</feature>
<dbReference type="PANTHER" id="PTHR33164">
    <property type="entry name" value="TRANSCRIPTIONAL REGULATOR, MARR FAMILY"/>
    <property type="match status" value="1"/>
</dbReference>
<sequence length="163" mass="17566">MADKKRPAATPGQAQQAMDRMIAAAQSGQQDIARRLGLNITDLTCMGFVIAAVEAGESPSPGDLAEKARLTTGAVTGVLNRLEKAGYVRRAPDPDDRRRLRITVEESAARRLRDVYGPFYQRLAALFAGYSATEVALLTDAFTRVEGLLRESSAELDDEAPAS</sequence>
<dbReference type="Pfam" id="PF01047">
    <property type="entry name" value="MarR"/>
    <property type="match status" value="1"/>
</dbReference>
<dbReference type="Proteomes" id="UP000239322">
    <property type="component" value="Unassembled WGS sequence"/>
</dbReference>
<dbReference type="RefSeq" id="WP_105868726.1">
    <property type="nucleotide sequence ID" value="NZ_PVLV01000142.1"/>
</dbReference>
<keyword evidence="3" id="KW-1185">Reference proteome</keyword>
<organism evidence="2 3">
    <name type="scientific">Streptomyces solincola</name>
    <dbReference type="NCBI Taxonomy" id="2100817"/>
    <lineage>
        <taxon>Bacteria</taxon>
        <taxon>Bacillati</taxon>
        <taxon>Actinomycetota</taxon>
        <taxon>Actinomycetes</taxon>
        <taxon>Kitasatosporales</taxon>
        <taxon>Streptomycetaceae</taxon>
        <taxon>Streptomyces</taxon>
    </lineage>
</organism>
<dbReference type="InterPro" id="IPR036388">
    <property type="entry name" value="WH-like_DNA-bd_sf"/>
</dbReference>
<dbReference type="PROSITE" id="PS50995">
    <property type="entry name" value="HTH_MARR_2"/>
    <property type="match status" value="1"/>
</dbReference>
<name>A0A2S9PXK1_9ACTN</name>
<gene>
    <name evidence="2" type="ORF">C6N75_11230</name>
</gene>
<evidence type="ECO:0000259" key="1">
    <source>
        <dbReference type="PROSITE" id="PS50995"/>
    </source>
</evidence>
<accession>A0A2S9PXK1</accession>
<dbReference type="AlphaFoldDB" id="A0A2S9PXK1"/>
<dbReference type="GO" id="GO:0003700">
    <property type="term" value="F:DNA-binding transcription factor activity"/>
    <property type="evidence" value="ECO:0007669"/>
    <property type="project" value="InterPro"/>
</dbReference>
<dbReference type="PANTHER" id="PTHR33164:SF106">
    <property type="entry name" value="TRANSCRIPTIONAL REGULATORY PROTEIN"/>
    <property type="match status" value="1"/>
</dbReference>
<comment type="caution">
    <text evidence="2">The sequence shown here is derived from an EMBL/GenBank/DDBJ whole genome shotgun (WGS) entry which is preliminary data.</text>
</comment>
<dbReference type="SMART" id="SM00347">
    <property type="entry name" value="HTH_MARR"/>
    <property type="match status" value="1"/>
</dbReference>
<evidence type="ECO:0000313" key="3">
    <source>
        <dbReference type="Proteomes" id="UP000239322"/>
    </source>
</evidence>
<dbReference type="InterPro" id="IPR039422">
    <property type="entry name" value="MarR/SlyA-like"/>
</dbReference>
<evidence type="ECO:0000313" key="2">
    <source>
        <dbReference type="EMBL" id="PRH79135.1"/>
    </source>
</evidence>
<dbReference type="SUPFAM" id="SSF46785">
    <property type="entry name" value="Winged helix' DNA-binding domain"/>
    <property type="match status" value="1"/>
</dbReference>
<dbReference type="Gene3D" id="1.10.10.10">
    <property type="entry name" value="Winged helix-like DNA-binding domain superfamily/Winged helix DNA-binding domain"/>
    <property type="match status" value="1"/>
</dbReference>
<dbReference type="GO" id="GO:0006950">
    <property type="term" value="P:response to stress"/>
    <property type="evidence" value="ECO:0007669"/>
    <property type="project" value="TreeGrafter"/>
</dbReference>